<evidence type="ECO:0000256" key="2">
    <source>
        <dbReference type="ARBA" id="ARBA00001936"/>
    </source>
</evidence>
<feature type="domain" description="Centrosomal protein CEP104 Zn finger" evidence="18">
    <location>
        <begin position="989"/>
        <end position="1096"/>
    </location>
</feature>
<gene>
    <name evidence="19" type="ORF">DBV15_08709</name>
</gene>
<dbReference type="InterPro" id="IPR048738">
    <property type="entry name" value="CEP104_Znf"/>
</dbReference>
<evidence type="ECO:0000256" key="12">
    <source>
        <dbReference type="ARBA" id="ARBA00022824"/>
    </source>
</evidence>
<dbReference type="Pfam" id="PF00535">
    <property type="entry name" value="Glycos_transf_2"/>
    <property type="match status" value="1"/>
</dbReference>
<feature type="region of interest" description="Disordered" evidence="15">
    <location>
        <begin position="528"/>
        <end position="629"/>
    </location>
</feature>
<organism evidence="19 20">
    <name type="scientific">Temnothorax longispinosus</name>
    <dbReference type="NCBI Taxonomy" id="300112"/>
    <lineage>
        <taxon>Eukaryota</taxon>
        <taxon>Metazoa</taxon>
        <taxon>Ecdysozoa</taxon>
        <taxon>Arthropoda</taxon>
        <taxon>Hexapoda</taxon>
        <taxon>Insecta</taxon>
        <taxon>Pterygota</taxon>
        <taxon>Neoptera</taxon>
        <taxon>Endopterygota</taxon>
        <taxon>Hymenoptera</taxon>
        <taxon>Apocrita</taxon>
        <taxon>Aculeata</taxon>
        <taxon>Formicoidea</taxon>
        <taxon>Formicidae</taxon>
        <taxon>Myrmicinae</taxon>
        <taxon>Temnothorax</taxon>
    </lineage>
</organism>
<dbReference type="FunFam" id="3.90.550.10:FF:000036">
    <property type="entry name" value="Dolichol-phosphate mannosyltransferase subunit 1"/>
    <property type="match status" value="1"/>
</dbReference>
<dbReference type="GO" id="GO:0006661">
    <property type="term" value="P:phosphatidylinositol biosynthetic process"/>
    <property type="evidence" value="ECO:0007669"/>
    <property type="project" value="UniProtKB-ARBA"/>
</dbReference>
<evidence type="ECO:0000259" key="17">
    <source>
        <dbReference type="Pfam" id="PF21038"/>
    </source>
</evidence>
<name>A0A4S2JQ52_9HYME</name>
<dbReference type="Proteomes" id="UP000310200">
    <property type="component" value="Unassembled WGS sequence"/>
</dbReference>
<comment type="cofactor">
    <cofactor evidence="1">
        <name>Ca(2+)</name>
        <dbReference type="ChEBI" id="CHEBI:29108"/>
    </cofactor>
</comment>
<comment type="cofactor">
    <cofactor evidence="3">
        <name>Mg(2+)</name>
        <dbReference type="ChEBI" id="CHEBI:18420"/>
    </cofactor>
</comment>
<feature type="compositionally biased region" description="Low complexity" evidence="15">
    <location>
        <begin position="1111"/>
        <end position="1126"/>
    </location>
</feature>
<dbReference type="GO" id="GO:0005783">
    <property type="term" value="C:endoplasmic reticulum"/>
    <property type="evidence" value="ECO:0007669"/>
    <property type="project" value="UniProtKB-SubCell"/>
</dbReference>
<evidence type="ECO:0000256" key="14">
    <source>
        <dbReference type="ARBA" id="ARBA00023211"/>
    </source>
</evidence>
<evidence type="ECO:0000256" key="5">
    <source>
        <dbReference type="ARBA" id="ARBA00004922"/>
    </source>
</evidence>
<dbReference type="GO" id="GO:0016020">
    <property type="term" value="C:membrane"/>
    <property type="evidence" value="ECO:0007669"/>
    <property type="project" value="GOC"/>
</dbReference>
<dbReference type="SUPFAM" id="SSF53448">
    <property type="entry name" value="Nucleotide-diphospho-sugar transferases"/>
    <property type="match status" value="1"/>
</dbReference>
<evidence type="ECO:0000313" key="19">
    <source>
        <dbReference type="EMBL" id="TGZ37616.1"/>
    </source>
</evidence>
<reference evidence="19 20" key="1">
    <citation type="journal article" date="2019" name="Philos. Trans. R. Soc. Lond., B, Biol. Sci.">
        <title>Ant behaviour and brain gene expression of defending hosts depend on the ecological success of the intruding social parasite.</title>
        <authorList>
            <person name="Kaur R."/>
            <person name="Stoldt M."/>
            <person name="Jongepier E."/>
            <person name="Feldmeyer B."/>
            <person name="Menzel F."/>
            <person name="Bornberg-Bauer E."/>
            <person name="Foitzik S."/>
        </authorList>
    </citation>
    <scope>NUCLEOTIDE SEQUENCE [LARGE SCALE GENOMIC DNA]</scope>
    <source>
        <tissue evidence="19">Whole body</tissue>
    </source>
</reference>
<dbReference type="GO" id="GO:0046467">
    <property type="term" value="P:membrane lipid biosynthetic process"/>
    <property type="evidence" value="ECO:0007669"/>
    <property type="project" value="UniProtKB-ARBA"/>
</dbReference>
<evidence type="ECO:0000259" key="18">
    <source>
        <dbReference type="Pfam" id="PF21039"/>
    </source>
</evidence>
<dbReference type="InterPro" id="IPR052607">
    <property type="entry name" value="CEP104-like"/>
</dbReference>
<feature type="region of interest" description="Disordered" evidence="15">
    <location>
        <begin position="1107"/>
        <end position="1135"/>
    </location>
</feature>
<dbReference type="GO" id="GO:0046872">
    <property type="term" value="F:metal ion binding"/>
    <property type="evidence" value="ECO:0007669"/>
    <property type="project" value="UniProtKB-KW"/>
</dbReference>
<dbReference type="InterPro" id="IPR029044">
    <property type="entry name" value="Nucleotide-diphossugar_trans"/>
</dbReference>
<dbReference type="STRING" id="300112.A0A4S2JQ52"/>
<dbReference type="GO" id="GO:0005929">
    <property type="term" value="C:cilium"/>
    <property type="evidence" value="ECO:0007669"/>
    <property type="project" value="TreeGrafter"/>
</dbReference>
<dbReference type="SUPFAM" id="SSF49785">
    <property type="entry name" value="Galactose-binding domain-like"/>
    <property type="match status" value="1"/>
</dbReference>
<evidence type="ECO:0000259" key="16">
    <source>
        <dbReference type="Pfam" id="PF00535"/>
    </source>
</evidence>
<evidence type="ECO:0000256" key="1">
    <source>
        <dbReference type="ARBA" id="ARBA00001913"/>
    </source>
</evidence>
<dbReference type="Gene3D" id="1.25.10.10">
    <property type="entry name" value="Leucine-rich Repeat Variant"/>
    <property type="match status" value="1"/>
</dbReference>
<keyword evidence="11" id="KW-0479">Metal-binding</keyword>
<dbReference type="Gene3D" id="3.90.550.10">
    <property type="entry name" value="Spore Coat Polysaccharide Biosynthesis Protein SpsA, Chain A"/>
    <property type="match status" value="1"/>
</dbReference>
<dbReference type="InterPro" id="IPR008979">
    <property type="entry name" value="Galactose-bd-like_sf"/>
</dbReference>
<keyword evidence="12" id="KW-0256">Endoplasmic reticulum</keyword>
<dbReference type="Pfam" id="PF21040">
    <property type="entry name" value="CEP104-like_TOG"/>
    <property type="match status" value="1"/>
</dbReference>
<accession>A0A4S2JQ52</accession>
<feature type="domain" description="Centrosomal protein CEP104 N-terminal" evidence="17">
    <location>
        <begin position="286"/>
        <end position="402"/>
    </location>
</feature>
<keyword evidence="13" id="KW-0460">Magnesium</keyword>
<keyword evidence="14" id="KW-0464">Manganese</keyword>
<dbReference type="InterPro" id="IPR001173">
    <property type="entry name" value="Glyco_trans_2-like"/>
</dbReference>
<dbReference type="AlphaFoldDB" id="A0A4S2JQ52"/>
<evidence type="ECO:0000256" key="6">
    <source>
        <dbReference type="ARBA" id="ARBA00006739"/>
    </source>
</evidence>
<evidence type="ECO:0000256" key="3">
    <source>
        <dbReference type="ARBA" id="ARBA00001946"/>
    </source>
</evidence>
<dbReference type="InterPro" id="IPR048739">
    <property type="entry name" value="CEP104_N"/>
</dbReference>
<dbReference type="EMBL" id="QBLH01003525">
    <property type="protein sequence ID" value="TGZ37616.1"/>
    <property type="molecule type" value="Genomic_DNA"/>
</dbReference>
<evidence type="ECO:0000313" key="20">
    <source>
        <dbReference type="Proteomes" id="UP000310200"/>
    </source>
</evidence>
<dbReference type="EC" id="2.4.1.83" evidence="7"/>
<dbReference type="GO" id="GO:0051604">
    <property type="term" value="P:protein maturation"/>
    <property type="evidence" value="ECO:0007669"/>
    <property type="project" value="UniProtKB-ARBA"/>
</dbReference>
<evidence type="ECO:0000256" key="7">
    <source>
        <dbReference type="ARBA" id="ARBA00012704"/>
    </source>
</evidence>
<dbReference type="InterPro" id="IPR011989">
    <property type="entry name" value="ARM-like"/>
</dbReference>
<evidence type="ECO:0000256" key="4">
    <source>
        <dbReference type="ARBA" id="ARBA00004240"/>
    </source>
</evidence>
<comment type="subcellular location">
    <subcellularLocation>
        <location evidence="4">Endoplasmic reticulum</location>
    </subcellularLocation>
</comment>
<evidence type="ECO:0000256" key="10">
    <source>
        <dbReference type="ARBA" id="ARBA00022679"/>
    </source>
</evidence>
<evidence type="ECO:0000256" key="15">
    <source>
        <dbReference type="SAM" id="MobiDB-lite"/>
    </source>
</evidence>
<dbReference type="GO" id="GO:0004582">
    <property type="term" value="F:dolichyl-phosphate beta-D-mannosyltransferase activity"/>
    <property type="evidence" value="ECO:0007669"/>
    <property type="project" value="UniProtKB-EC"/>
</dbReference>
<feature type="domain" description="Glycosyltransferase 2-like" evidence="16">
    <location>
        <begin position="21"/>
        <end position="191"/>
    </location>
</feature>
<dbReference type="GO" id="GO:0006664">
    <property type="term" value="P:glycolipid metabolic process"/>
    <property type="evidence" value="ECO:0007669"/>
    <property type="project" value="UniProtKB-ARBA"/>
</dbReference>
<dbReference type="PANTHER" id="PTHR13371:SF0">
    <property type="entry name" value="CENTROSOMAL PROTEIN OF 104 KDA"/>
    <property type="match status" value="1"/>
</dbReference>
<keyword evidence="20" id="KW-1185">Reference proteome</keyword>
<proteinExistence type="inferred from homology"/>
<protein>
    <recommendedName>
        <fullName evidence="8">Dolichol-phosphate mannosyltransferase subunit 1</fullName>
        <ecNumber evidence="7">2.4.1.83</ecNumber>
    </recommendedName>
</protein>
<sequence>MVNKKEVKSIIKDLCRNDKYSILLPTYNEVENLPIIIWLIVKYMEESELAYEIIVIDDGSPDGTLDMAKQLQRVYGEDKIVLKPREKKLGLGTAYMHGIKYATGNFIVIMDADLSHHPKFIPKMAELQRYLELDIVSGTRYAQGGGVYGWDFRRKLVSRGANFLTQILLRPGASDLTGSFRLYKKDVLEKLIQSCVSKGYVFQMEMIVRARQFNYTIGEVPITFVDRVYGQSKLGGSEVVQIILSALFAVEGLSLGFYSDSEMYFQGEEDRHSSLELNVHGPTVRGWQSARNCTYPQELILRLHGPTKLTRIQVLAHQYLIPEKLEIWTSREENASASTDFSYLGYITLSDNASTLYKSRELKSVALPETEALSLKLRLHKPHSNAHNTYCQVGLIAINILGEPYGQELAGQGDAPYNPHYISPYDDLAFEMYVDREVAKIIRQMEVKKLLAVEEERFEYASKLKVAMENLRKAGERLGKYELEKKYAIALEDYDKAKAKKAQAQQYRQQVYQSLEIHNLLEINGPVEKNNLSTAEDKEPTSTDNSNTAALPDDVTSPPRLVIPPNRDGAVSPTGPAHQPPVSPLRQKSKSPEVTDSPTNGVHEKQNCNKGSLSRRKTKSAGPALRSSYEAYEERTIPALRHSHTNEFTRECHLDSAETKVTSKLNDREKKQAALPIAVFGMEMVEKFYSKQFTDKEEGLMQLKEELKNFDSAVSKHSPNKTARATILLLHRALRDKVFSVYSLAAQLIRIFFAEFAADRVSSTEIARSVERLLPELLTKSGDTTPRIHNMAVHTILSMADCKCVRELHIIPVHLTRPVNSSTHQRLALSRLEMVEQLILSHGISTEKQRYCNCCSGLTCRTLSELGSSGLHHPAEAVRKVSERILVLVYKVNPRLVRKQLPPDDDITRRNLLYRQLFHEFDLIDLQRKKEAESTHKTTTTPTRTRSTENNVTNLTKSPSRSSPVVSTGSSTSITSPSENSTDHKGDKMCIFCLSKGQVYSEEGLNIHYWRTCPMLTKCEACKQVVEISYLNLHLLNECDMRSNYVKCDTCKQAVNENAFENHRQDKKCTKPIEGYERCPLCSALVNQNKWREHLMGEHPCVNNPRSKIGKSCSKSPSNSQSISGKLTSPTGRDY</sequence>
<comment type="cofactor">
    <cofactor evidence="2">
        <name>Mn(2+)</name>
        <dbReference type="ChEBI" id="CHEBI:29035"/>
    </cofactor>
</comment>
<dbReference type="InterPro" id="IPR039528">
    <property type="entry name" value="DPM1-like"/>
</dbReference>
<dbReference type="CDD" id="cd06442">
    <property type="entry name" value="DPM1_like"/>
    <property type="match status" value="1"/>
</dbReference>
<dbReference type="Pfam" id="PF21038">
    <property type="entry name" value="CEP104_N"/>
    <property type="match status" value="1"/>
</dbReference>
<dbReference type="PANTHER" id="PTHR13371">
    <property type="entry name" value="GLYCINE-, GLUTAMATE-, THIENYLCYCLOHEXYLPIPERIDINE-BINDING PROTEIN"/>
    <property type="match status" value="1"/>
</dbReference>
<comment type="caution">
    <text evidence="19">The sequence shown here is derived from an EMBL/GenBank/DDBJ whole genome shotgun (WGS) entry which is preliminary data.</text>
</comment>
<dbReference type="GO" id="GO:1901137">
    <property type="term" value="P:carbohydrate derivative biosynthetic process"/>
    <property type="evidence" value="ECO:0007669"/>
    <property type="project" value="UniProtKB-ARBA"/>
</dbReference>
<dbReference type="Pfam" id="PF21039">
    <property type="entry name" value="CEP104_ZnF"/>
    <property type="match status" value="1"/>
</dbReference>
<evidence type="ECO:0000256" key="11">
    <source>
        <dbReference type="ARBA" id="ARBA00022723"/>
    </source>
</evidence>
<feature type="region of interest" description="Disordered" evidence="15">
    <location>
        <begin position="931"/>
        <end position="984"/>
    </location>
</feature>
<evidence type="ECO:0000256" key="8">
    <source>
        <dbReference type="ARBA" id="ARBA00014858"/>
    </source>
</evidence>
<evidence type="ECO:0000256" key="13">
    <source>
        <dbReference type="ARBA" id="ARBA00022842"/>
    </source>
</evidence>
<feature type="compositionally biased region" description="Low complexity" evidence="15">
    <location>
        <begin position="956"/>
        <end position="980"/>
    </location>
</feature>
<comment type="similarity">
    <text evidence="6">Belongs to the glycosyltransferase 2 family.</text>
</comment>
<comment type="pathway">
    <text evidence="5">Protein modification; protein glycosylation.</text>
</comment>
<evidence type="ECO:0000256" key="9">
    <source>
        <dbReference type="ARBA" id="ARBA00022676"/>
    </source>
</evidence>
<keyword evidence="10" id="KW-0808">Transferase</keyword>
<keyword evidence="9" id="KW-0328">Glycosyltransferase</keyword>